<feature type="domain" description="STAS" evidence="1">
    <location>
        <begin position="1"/>
        <end position="60"/>
    </location>
</feature>
<gene>
    <name evidence="2" type="ORF">OS493_035384</name>
</gene>
<reference evidence="2" key="1">
    <citation type="submission" date="2023-01" db="EMBL/GenBank/DDBJ databases">
        <title>Genome assembly of the deep-sea coral Lophelia pertusa.</title>
        <authorList>
            <person name="Herrera S."/>
            <person name="Cordes E."/>
        </authorList>
    </citation>
    <scope>NUCLEOTIDE SEQUENCE</scope>
    <source>
        <strain evidence="2">USNM1676648</strain>
        <tissue evidence="2">Polyp</tissue>
    </source>
</reference>
<evidence type="ECO:0000313" key="3">
    <source>
        <dbReference type="Proteomes" id="UP001163046"/>
    </source>
</evidence>
<dbReference type="InterPro" id="IPR002645">
    <property type="entry name" value="STAS_dom"/>
</dbReference>
<name>A0A9X0D660_9CNID</name>
<dbReference type="AlphaFoldDB" id="A0A9X0D660"/>
<dbReference type="InterPro" id="IPR036513">
    <property type="entry name" value="STAS_dom_sf"/>
</dbReference>
<dbReference type="SUPFAM" id="SSF52091">
    <property type="entry name" value="SpoIIaa-like"/>
    <property type="match status" value="1"/>
</dbReference>
<accession>A0A9X0D660</accession>
<evidence type="ECO:0000313" key="2">
    <source>
        <dbReference type="EMBL" id="KAJ7388827.1"/>
    </source>
</evidence>
<keyword evidence="3" id="KW-1185">Reference proteome</keyword>
<dbReference type="Gene3D" id="3.30.750.24">
    <property type="entry name" value="STAS domain"/>
    <property type="match status" value="1"/>
</dbReference>
<organism evidence="2 3">
    <name type="scientific">Desmophyllum pertusum</name>
    <dbReference type="NCBI Taxonomy" id="174260"/>
    <lineage>
        <taxon>Eukaryota</taxon>
        <taxon>Metazoa</taxon>
        <taxon>Cnidaria</taxon>
        <taxon>Anthozoa</taxon>
        <taxon>Hexacorallia</taxon>
        <taxon>Scleractinia</taxon>
        <taxon>Caryophylliina</taxon>
        <taxon>Caryophylliidae</taxon>
        <taxon>Desmophyllum</taxon>
    </lineage>
</organism>
<dbReference type="PROSITE" id="PS50801">
    <property type="entry name" value="STAS"/>
    <property type="match status" value="1"/>
</dbReference>
<evidence type="ECO:0000259" key="1">
    <source>
        <dbReference type="PROSITE" id="PS50801"/>
    </source>
</evidence>
<sequence length="79" mass="8632">MDSVGLHTLPSLISEFRNVGVDIYLAGCSSNLIRRLASSSGKAALRHVMFPSIHDAVISAVRARDYAIWAEDVEKETCL</sequence>
<dbReference type="EMBL" id="MU825449">
    <property type="protein sequence ID" value="KAJ7388827.1"/>
    <property type="molecule type" value="Genomic_DNA"/>
</dbReference>
<proteinExistence type="predicted"/>
<dbReference type="Pfam" id="PF01740">
    <property type="entry name" value="STAS"/>
    <property type="match status" value="1"/>
</dbReference>
<comment type="caution">
    <text evidence="2">The sequence shown here is derived from an EMBL/GenBank/DDBJ whole genome shotgun (WGS) entry which is preliminary data.</text>
</comment>
<dbReference type="OrthoDB" id="288203at2759"/>
<protein>
    <recommendedName>
        <fullName evidence="1">STAS domain-containing protein</fullName>
    </recommendedName>
</protein>
<dbReference type="Proteomes" id="UP001163046">
    <property type="component" value="Unassembled WGS sequence"/>
</dbReference>